<organism evidence="1 2">
    <name type="scientific">Enterococcus faecalis</name>
    <name type="common">Streptococcus faecalis</name>
    <dbReference type="NCBI Taxonomy" id="1351"/>
    <lineage>
        <taxon>Bacteria</taxon>
        <taxon>Bacillati</taxon>
        <taxon>Bacillota</taxon>
        <taxon>Bacilli</taxon>
        <taxon>Lactobacillales</taxon>
        <taxon>Enterococcaceae</taxon>
        <taxon>Enterococcus</taxon>
    </lineage>
</organism>
<dbReference type="EMBL" id="AP026729">
    <property type="protein sequence ID" value="BDQ60908.1"/>
    <property type="molecule type" value="Genomic_DNA"/>
</dbReference>
<reference evidence="1" key="1">
    <citation type="submission" date="2022-08" db="EMBL/GenBank/DDBJ databases">
        <title>Molecular epidemiological analysis of five strains of VanD-type vancomycin-resistant Enterococcus faecalis.</title>
        <authorList>
            <person name="Mimura K."/>
            <person name="Hashimoto Y."/>
            <person name="Tomita H."/>
        </authorList>
    </citation>
    <scope>NUCLEOTIDE SEQUENCE</scope>
    <source>
        <strain evidence="1">SVR2332</strain>
    </source>
</reference>
<evidence type="ECO:0000313" key="1">
    <source>
        <dbReference type="EMBL" id="BDQ60908.1"/>
    </source>
</evidence>
<protein>
    <submittedName>
        <fullName evidence="1">Uncharacterized protein</fullName>
    </submittedName>
</protein>
<dbReference type="Proteomes" id="UP001317613">
    <property type="component" value="Chromosome"/>
</dbReference>
<sequence>MPDIVQLKENGVNKYMKTHADAIDGIEGKLVKAVGNETILGTKNFQDGIQVKGKEPVLTNAKADYAMVDKDNNASVMSGGSLKLYRRGDLVYLTGSFQLSALKITRRCGSTFQHGHIRLKRFECMAKPAMTKCACYT</sequence>
<accession>A0AC59HMQ0</accession>
<name>A0AC59HMQ0_ENTFL</name>
<gene>
    <name evidence="1" type="ORF">EfsSVR2332_09860</name>
</gene>
<proteinExistence type="predicted"/>
<evidence type="ECO:0000313" key="2">
    <source>
        <dbReference type="Proteomes" id="UP001317613"/>
    </source>
</evidence>